<dbReference type="EMBL" id="LN515531">
    <property type="protein sequence ID" value="CEA14328.1"/>
    <property type="molecule type" value="Genomic_DNA"/>
</dbReference>
<dbReference type="KEGG" id="mfi:DSM1535_2004"/>
<dbReference type="InterPro" id="IPR011306">
    <property type="entry name" value="Prd_NiFe_hyd_3_EhaA"/>
</dbReference>
<feature type="transmembrane region" description="Helical" evidence="10">
    <location>
        <begin position="97"/>
        <end position="118"/>
    </location>
</feature>
<feature type="transmembrane region" description="Helical" evidence="10">
    <location>
        <begin position="33"/>
        <end position="61"/>
    </location>
</feature>
<dbReference type="AlphaFoldDB" id="A0A090I4I3"/>
<evidence type="ECO:0000256" key="9">
    <source>
        <dbReference type="ARBA" id="ARBA00024740"/>
    </source>
</evidence>
<evidence type="ECO:0000256" key="6">
    <source>
        <dbReference type="ARBA" id="ARBA00022692"/>
    </source>
</evidence>
<sequence length="132" mass="14603">MSRNFTEIGETLSVITHIISSSKNIYIDQGDHLFIMIIHANVISYLIALAAALILGVILRLPLLPEKPMRKSWTISAVFPTAVLAIGFYAIVYELGYQGYIVALITGIITALFSKFILEKVVPVPESEESHE</sequence>
<dbReference type="Pfam" id="PF17367">
    <property type="entry name" value="NiFe_hyd_3_EhaA"/>
    <property type="match status" value="1"/>
</dbReference>
<evidence type="ECO:0000256" key="7">
    <source>
        <dbReference type="ARBA" id="ARBA00022989"/>
    </source>
</evidence>
<evidence type="ECO:0000313" key="12">
    <source>
        <dbReference type="EMBL" id="CEL24631.1"/>
    </source>
</evidence>
<reference evidence="11" key="1">
    <citation type="submission" date="2014-08" db="EMBL/GenBank/DDBJ databases">
        <authorList>
            <person name="Wibberg D."/>
        </authorList>
    </citation>
    <scope>NUCLEOTIDE SEQUENCE</scope>
</reference>
<evidence type="ECO:0000256" key="1">
    <source>
        <dbReference type="ARBA" id="ARBA00004651"/>
    </source>
</evidence>
<comment type="similarity">
    <text evidence="2">Belongs to the EhaA family.</text>
</comment>
<evidence type="ECO:0000256" key="10">
    <source>
        <dbReference type="SAM" id="Phobius"/>
    </source>
</evidence>
<keyword evidence="7 10" id="KW-1133">Transmembrane helix</keyword>
<name>A0A090I4I3_METFO</name>
<dbReference type="PATRIC" id="fig|2162.10.peg.1037"/>
<evidence type="ECO:0000313" key="11">
    <source>
        <dbReference type="EMBL" id="CEA14328.1"/>
    </source>
</evidence>
<keyword evidence="8 10" id="KW-0472">Membrane</keyword>
<comment type="subcellular location">
    <subcellularLocation>
        <location evidence="1">Cell membrane</location>
        <topology evidence="1">Multi-pass membrane protein</topology>
    </subcellularLocation>
</comment>
<comment type="subunit">
    <text evidence="3">Putative multisubunit membrane-bound [NiFe]-hydrogenase eha is composed of at least 20 subunits.</text>
</comment>
<organism evidence="11">
    <name type="scientific">Methanobacterium formicicum</name>
    <dbReference type="NCBI Taxonomy" id="2162"/>
    <lineage>
        <taxon>Archaea</taxon>
        <taxon>Methanobacteriati</taxon>
        <taxon>Methanobacteriota</taxon>
        <taxon>Methanomada group</taxon>
        <taxon>Methanobacteria</taxon>
        <taxon>Methanobacteriales</taxon>
        <taxon>Methanobacteriaceae</taxon>
        <taxon>Methanobacterium</taxon>
    </lineage>
</organism>
<keyword evidence="5" id="KW-1003">Cell membrane</keyword>
<gene>
    <name evidence="11" type="ORF">DSM1535_2004</name>
    <name evidence="12" type="ORF">MB9_0992</name>
</gene>
<comment type="function">
    <text evidence="9">One of the integral membrane subunits of multisubunit membrane-bound [NiFe]-hydrogenase eha. Eha is predicted to form large electron transfer complex and might catalyze energy-driven reduction of low-potential redox carriers.</text>
</comment>
<evidence type="ECO:0000313" key="13">
    <source>
        <dbReference type="Proteomes" id="UP000062768"/>
    </source>
</evidence>
<evidence type="ECO:0000256" key="3">
    <source>
        <dbReference type="ARBA" id="ARBA00011090"/>
    </source>
</evidence>
<keyword evidence="13" id="KW-1185">Reference proteome</keyword>
<accession>A0A090I4I3</accession>
<evidence type="ECO:0000256" key="2">
    <source>
        <dbReference type="ARBA" id="ARBA00007910"/>
    </source>
</evidence>
<dbReference type="EMBL" id="LN734822">
    <property type="protein sequence ID" value="CEL24631.1"/>
    <property type="molecule type" value="Genomic_DNA"/>
</dbReference>
<protein>
    <recommendedName>
        <fullName evidence="4">Probable [NiFe]-hydrogenase-type-3 Eha complex membrane subunit A</fullName>
    </recommendedName>
</protein>
<feature type="transmembrane region" description="Helical" evidence="10">
    <location>
        <begin position="73"/>
        <end position="91"/>
    </location>
</feature>
<evidence type="ECO:0000256" key="5">
    <source>
        <dbReference type="ARBA" id="ARBA00022475"/>
    </source>
</evidence>
<proteinExistence type="inferred from homology"/>
<keyword evidence="6 10" id="KW-0812">Transmembrane</keyword>
<evidence type="ECO:0000256" key="4">
    <source>
        <dbReference type="ARBA" id="ARBA00020465"/>
    </source>
</evidence>
<dbReference type="GO" id="GO:0005886">
    <property type="term" value="C:plasma membrane"/>
    <property type="evidence" value="ECO:0007669"/>
    <property type="project" value="UniProtKB-SubCell"/>
</dbReference>
<evidence type="ECO:0000256" key="8">
    <source>
        <dbReference type="ARBA" id="ARBA00023136"/>
    </source>
</evidence>
<reference evidence="12" key="2">
    <citation type="submission" date="2014-09" db="EMBL/GenBank/DDBJ databases">
        <authorList>
            <person name="Bishop-Lilly K.A."/>
            <person name="Broomall S.M."/>
            <person name="Chain P.S."/>
            <person name="Chertkov O."/>
            <person name="Coyne S.R."/>
            <person name="Daligault H.E."/>
            <person name="Davenport K.W."/>
            <person name="Erkkila T."/>
            <person name="Frey K.G."/>
            <person name="Gibbons H.S."/>
            <person name="Gu W."/>
            <person name="Jaissle J."/>
            <person name="Johnson S.L."/>
            <person name="Koroleva G.I."/>
            <person name="Ladner J.T."/>
            <person name="Lo C.-C."/>
            <person name="Minogue T.D."/>
            <person name="Munk C."/>
            <person name="Palacios G.F."/>
            <person name="Redden C.L."/>
            <person name="Rosenzweig C.N."/>
            <person name="Scholz M.B."/>
            <person name="Teshima H."/>
            <person name="Xu Y."/>
        </authorList>
    </citation>
    <scope>NUCLEOTIDE SEQUENCE</scope>
    <source>
        <strain evidence="12">Mb9</strain>
    </source>
</reference>
<dbReference type="Proteomes" id="UP000062768">
    <property type="component" value="Chromosome I"/>
</dbReference>